<evidence type="ECO:0000313" key="1">
    <source>
        <dbReference type="EMBL" id="RLQ97157.1"/>
    </source>
</evidence>
<dbReference type="EMBL" id="RCVZ01000002">
    <property type="protein sequence ID" value="RLQ97157.1"/>
    <property type="molecule type" value="Genomic_DNA"/>
</dbReference>
<name>A0A3L7K237_9BACI</name>
<dbReference type="Proteomes" id="UP000276770">
    <property type="component" value="Unassembled WGS sequence"/>
</dbReference>
<proteinExistence type="predicted"/>
<reference evidence="1 2" key="1">
    <citation type="submission" date="2018-10" db="EMBL/GenBank/DDBJ databases">
        <title>Falsibacillus sp. genome draft.</title>
        <authorList>
            <person name="Shi S."/>
        </authorList>
    </citation>
    <scope>NUCLEOTIDE SEQUENCE [LARGE SCALE GENOMIC DNA]</scope>
    <source>
        <strain evidence="1 2">GY 10110</strain>
    </source>
</reference>
<keyword evidence="2" id="KW-1185">Reference proteome</keyword>
<comment type="caution">
    <text evidence="1">The sequence shown here is derived from an EMBL/GenBank/DDBJ whole genome shotgun (WGS) entry which is preliminary data.</text>
</comment>
<evidence type="ECO:0000313" key="2">
    <source>
        <dbReference type="Proteomes" id="UP000276770"/>
    </source>
</evidence>
<dbReference type="OrthoDB" id="2706316at2"/>
<gene>
    <name evidence="1" type="ORF">D9X91_03115</name>
</gene>
<sequence length="85" mass="9836">MGYIAPVPHYQYMQYQKRVANKGYDPFDLIPVEKTAPASQFGQILKDMQEDDESHAMQENTRIKHISSDLLYRSTGKGKFINEII</sequence>
<accession>A0A3L7K237</accession>
<protein>
    <submittedName>
        <fullName evidence="1">Uncharacterized protein</fullName>
    </submittedName>
</protein>
<dbReference type="RefSeq" id="WP_121679107.1">
    <property type="nucleotide sequence ID" value="NZ_RCVZ01000002.1"/>
</dbReference>
<organism evidence="1 2">
    <name type="scientific">Falsibacillus albus</name>
    <dbReference type="NCBI Taxonomy" id="2478915"/>
    <lineage>
        <taxon>Bacteria</taxon>
        <taxon>Bacillati</taxon>
        <taxon>Bacillota</taxon>
        <taxon>Bacilli</taxon>
        <taxon>Bacillales</taxon>
        <taxon>Bacillaceae</taxon>
        <taxon>Falsibacillus</taxon>
    </lineage>
</organism>
<dbReference type="AlphaFoldDB" id="A0A3L7K237"/>